<keyword evidence="4" id="KW-0830">Ubiquinone</keyword>
<organism evidence="4 5">
    <name type="scientific">Lebetimonas natsushimae</name>
    <dbReference type="NCBI Taxonomy" id="1936991"/>
    <lineage>
        <taxon>Bacteria</taxon>
        <taxon>Pseudomonadati</taxon>
        <taxon>Campylobacterota</taxon>
        <taxon>Epsilonproteobacteria</taxon>
        <taxon>Nautiliales</taxon>
        <taxon>Nautiliaceae</taxon>
        <taxon>Lebetimonas</taxon>
    </lineage>
</organism>
<dbReference type="InterPro" id="IPR000719">
    <property type="entry name" value="Prot_kinase_dom"/>
</dbReference>
<proteinExistence type="inferred from homology"/>
<name>A0A292YEA6_9BACT</name>
<dbReference type="GO" id="GO:0005524">
    <property type="term" value="F:ATP binding"/>
    <property type="evidence" value="ECO:0007669"/>
    <property type="project" value="InterPro"/>
</dbReference>
<sequence length="539" mass="61886">MFKNSIYELKRTKDIIFILAKNGFGDLVESLGIPVPFKKNKPKLSRNERIRKVIEELGPTFIKLAQILSLRPDLIPIELAKEFEKLQDNVTPVPFDEIKSVIEEELEKNFDEYFEGDFTLLASASIGQVYKAKLKTGEIVAVKVLKPEIEEKIYADINILLRLAKIVREKLLVYGIDSIKIVEEFAKSIKKELDFNIEALNLKRFSANFKNNPSIKIPKLYFVSKKLLVLEYIDGIKISDIDKLKKNGYDPKEIAKKGFDLICEQIFIHRFFHADPHPGNLMVYDGKIVFLDFGIMGRLSEEDRRYIIELVFYVIKNEEEKAAEYILKLSKVSKNTDVSSFKKEVADIISTYFYSSLKNIEIKKLIEDLLVSMSRNNVYLKEDNYLFVKSIVTMEGVGKKLYPDFNAVEEIKPFILKVYKKEFSILSFIKKSHELNLSIIEFFNKTPSNINEIIDKLKNGELKIEFEHVGLEEMEKTTKNSFNELSLAIIIASILIGSSMLLSFYVPPLIGHISVLGLGGFIFAFVLGVLLILAIIRQK</sequence>
<dbReference type="InterPro" id="IPR050154">
    <property type="entry name" value="UbiB_kinase"/>
</dbReference>
<dbReference type="RefSeq" id="WP_096258641.1">
    <property type="nucleotide sequence ID" value="NZ_BDME01000001.1"/>
</dbReference>
<keyword evidence="2" id="KW-0812">Transmembrane</keyword>
<dbReference type="CDD" id="cd05121">
    <property type="entry name" value="ABC1_ADCK3-like"/>
    <property type="match status" value="1"/>
</dbReference>
<dbReference type="EMBL" id="BDME01000001">
    <property type="protein sequence ID" value="GAX87510.1"/>
    <property type="molecule type" value="Genomic_DNA"/>
</dbReference>
<comment type="caution">
    <text evidence="4">The sequence shown here is derived from an EMBL/GenBank/DDBJ whole genome shotgun (WGS) entry which is preliminary data.</text>
</comment>
<dbReference type="Gene3D" id="1.10.510.10">
    <property type="entry name" value="Transferase(Phosphotransferase) domain 1"/>
    <property type="match status" value="1"/>
</dbReference>
<dbReference type="AlphaFoldDB" id="A0A292YEA6"/>
<dbReference type="PANTHER" id="PTHR10566:SF113">
    <property type="entry name" value="PROTEIN ACTIVITY OF BC1 COMPLEX KINASE 7, CHLOROPLASTIC"/>
    <property type="match status" value="1"/>
</dbReference>
<keyword evidence="2" id="KW-0472">Membrane</keyword>
<dbReference type="PROSITE" id="PS50011">
    <property type="entry name" value="PROTEIN_KINASE_DOM"/>
    <property type="match status" value="1"/>
</dbReference>
<feature type="domain" description="Protein kinase" evidence="3">
    <location>
        <begin position="115"/>
        <end position="415"/>
    </location>
</feature>
<evidence type="ECO:0000259" key="3">
    <source>
        <dbReference type="PROSITE" id="PS50011"/>
    </source>
</evidence>
<dbReference type="Proteomes" id="UP000217944">
    <property type="component" value="Unassembled WGS sequence"/>
</dbReference>
<dbReference type="PANTHER" id="PTHR10566">
    <property type="entry name" value="CHAPERONE-ACTIVITY OF BC1 COMPLEX CABC1 -RELATED"/>
    <property type="match status" value="1"/>
</dbReference>
<protein>
    <submittedName>
        <fullName evidence="4">Ubiquinone biosynthesis protein</fullName>
    </submittedName>
</protein>
<feature type="transmembrane region" description="Helical" evidence="2">
    <location>
        <begin position="485"/>
        <end position="506"/>
    </location>
</feature>
<dbReference type="InterPro" id="IPR004147">
    <property type="entry name" value="ABC1_dom"/>
</dbReference>
<dbReference type="Pfam" id="PF03109">
    <property type="entry name" value="ABC1"/>
    <property type="match status" value="1"/>
</dbReference>
<evidence type="ECO:0000256" key="1">
    <source>
        <dbReference type="ARBA" id="ARBA00009670"/>
    </source>
</evidence>
<gene>
    <name evidence="4" type="ORF">LNAT_P0806</name>
</gene>
<dbReference type="SUPFAM" id="SSF56112">
    <property type="entry name" value="Protein kinase-like (PK-like)"/>
    <property type="match status" value="1"/>
</dbReference>
<feature type="transmembrane region" description="Helical" evidence="2">
    <location>
        <begin position="512"/>
        <end position="536"/>
    </location>
</feature>
<dbReference type="OrthoDB" id="9795390at2"/>
<dbReference type="InterPro" id="IPR011009">
    <property type="entry name" value="Kinase-like_dom_sf"/>
</dbReference>
<evidence type="ECO:0000313" key="4">
    <source>
        <dbReference type="EMBL" id="GAX87510.1"/>
    </source>
</evidence>
<keyword evidence="5" id="KW-1185">Reference proteome</keyword>
<comment type="similarity">
    <text evidence="1">Belongs to the protein kinase superfamily. ADCK protein kinase family.</text>
</comment>
<dbReference type="GO" id="GO:0004672">
    <property type="term" value="F:protein kinase activity"/>
    <property type="evidence" value="ECO:0007669"/>
    <property type="project" value="InterPro"/>
</dbReference>
<reference evidence="4 5" key="1">
    <citation type="journal article" date="2017" name="Syst. Appl. Microbiol.">
        <title>Lebetimonas natsushimae sp. nov., a novel strictly anaerobic, moderately thermophilic chemoautotroph isolated from a deep-sea hydrothermal vent polychaete nest in the Mid-Okinawa Trough.</title>
        <authorList>
            <person name="Nagata R."/>
            <person name="Takaki Y."/>
            <person name="Tame A."/>
            <person name="Nunoura T."/>
            <person name="Muto H."/>
            <person name="Mino S."/>
            <person name="Sawayama S."/>
            <person name="Takai K."/>
            <person name="Nakagawa S."/>
        </authorList>
    </citation>
    <scope>NUCLEOTIDE SEQUENCE [LARGE SCALE GENOMIC DNA]</scope>
    <source>
        <strain evidence="4 5">HS1857</strain>
    </source>
</reference>
<accession>A0A292YEA6</accession>
<evidence type="ECO:0000256" key="2">
    <source>
        <dbReference type="SAM" id="Phobius"/>
    </source>
</evidence>
<keyword evidence="2" id="KW-1133">Transmembrane helix</keyword>
<evidence type="ECO:0000313" key="5">
    <source>
        <dbReference type="Proteomes" id="UP000217944"/>
    </source>
</evidence>